<feature type="active site" description="Proton acceptor" evidence="5">
    <location>
        <position position="271"/>
    </location>
</feature>
<dbReference type="GO" id="GO:0045134">
    <property type="term" value="F:UDP phosphatase activity"/>
    <property type="evidence" value="ECO:0007669"/>
    <property type="project" value="TreeGrafter"/>
</dbReference>
<keyword evidence="6" id="KW-0547">Nucleotide-binding</keyword>
<dbReference type="GO" id="GO:0017111">
    <property type="term" value="F:ribonucleoside triphosphate phosphatase activity"/>
    <property type="evidence" value="ECO:0007669"/>
    <property type="project" value="TreeGrafter"/>
</dbReference>
<evidence type="ECO:0000256" key="5">
    <source>
        <dbReference type="PIRSR" id="PIRSR600407-1"/>
    </source>
</evidence>
<dbReference type="PANTHER" id="PTHR11782:SF83">
    <property type="entry name" value="GUANOSINE-DIPHOSPHATASE"/>
    <property type="match status" value="1"/>
</dbReference>
<evidence type="ECO:0000256" key="2">
    <source>
        <dbReference type="ARBA" id="ARBA00022801"/>
    </source>
</evidence>
<protein>
    <recommendedName>
        <fullName evidence="4">guanosine-diphosphatase</fullName>
        <ecNumber evidence="4">3.6.1.42</ecNumber>
    </recommendedName>
</protein>
<name>A0AAD4DC80_9FUNG</name>
<dbReference type="GO" id="GO:0005524">
    <property type="term" value="F:ATP binding"/>
    <property type="evidence" value="ECO:0007669"/>
    <property type="project" value="UniProtKB-KW"/>
</dbReference>
<evidence type="ECO:0000256" key="4">
    <source>
        <dbReference type="ARBA" id="ARBA00038903"/>
    </source>
</evidence>
<feature type="binding site" evidence="6">
    <location>
        <begin position="302"/>
        <end position="306"/>
    </location>
    <ligand>
        <name>ATP</name>
        <dbReference type="ChEBI" id="CHEBI:30616"/>
    </ligand>
</feature>
<dbReference type="GO" id="GO:0009134">
    <property type="term" value="P:nucleoside diphosphate catabolic process"/>
    <property type="evidence" value="ECO:0007669"/>
    <property type="project" value="TreeGrafter"/>
</dbReference>
<dbReference type="Pfam" id="PF01150">
    <property type="entry name" value="GDA1_CD39"/>
    <property type="match status" value="1"/>
</dbReference>
<dbReference type="PANTHER" id="PTHR11782">
    <property type="entry name" value="ADENOSINE/GUANOSINE DIPHOSPHATASE"/>
    <property type="match status" value="1"/>
</dbReference>
<sequence>MIQEHKPLAAPSRNSSSDREDDLASLDPNPSTTAATTTSATATRRHFARIPKPYTPNPEPISYAPAQNDLTPAKAGKPRPTWSFLNFNVENRSYWTLAIVLLAAIFAFIPQVHERLFSRGLSASRPWPNNITSTHCTTAYPGRPLVQYVLMVDAGSMGSRIHVYKFNYCNPTPELEGDTFGHVEPGLSSYDSDAEGAAKSLDNLLDIALKTVPTYLHSSTPVAVKATAGLRLLGEEKSEMILAAVRRRLESMYPFPIVKDQGVAVMDGADEGVYAWVTVNYLLERFNSFKKKPTAAILDLGGASTQVVFEPRVVNGHSVAQGEHRYPMNFNGNEYVLYQHSHLGYGLIMARSQINNYVVANPLDAKHGVSLGDKEYAHPCLPVGTRHHFVTSDNEQVVLVGVSDPTDQCKAMVEAIFYKHKKCSMSPCSFNGVYQPSLHATAEDDIYAFSFFFDLTAPFRLGSATLAQEMTIGEIEELTDRVCISDEDGFLEFQHSAEAMKELRKSANICMDLRFIYGLLQHGYGIPKTRKVKLAKKLKGYETGWTVGGSIAILEDNWFVGSLI</sequence>
<feature type="compositionally biased region" description="Low complexity" evidence="8">
    <location>
        <begin position="31"/>
        <end position="42"/>
    </location>
</feature>
<evidence type="ECO:0000313" key="11">
    <source>
        <dbReference type="Proteomes" id="UP001194580"/>
    </source>
</evidence>
<evidence type="ECO:0000256" key="6">
    <source>
        <dbReference type="PIRSR" id="PIRSR600407-2"/>
    </source>
</evidence>
<comment type="similarity">
    <text evidence="1 7">Belongs to the GDA1/CD39 NTPase family.</text>
</comment>
<organism evidence="10 11">
    <name type="scientific">Linnemannia exigua</name>
    <dbReference type="NCBI Taxonomy" id="604196"/>
    <lineage>
        <taxon>Eukaryota</taxon>
        <taxon>Fungi</taxon>
        <taxon>Fungi incertae sedis</taxon>
        <taxon>Mucoromycota</taxon>
        <taxon>Mortierellomycotina</taxon>
        <taxon>Mortierellomycetes</taxon>
        <taxon>Mortierellales</taxon>
        <taxon>Mortierellaceae</taxon>
        <taxon>Linnemannia</taxon>
    </lineage>
</organism>
<evidence type="ECO:0000256" key="3">
    <source>
        <dbReference type="ARBA" id="ARBA00037742"/>
    </source>
</evidence>
<keyword evidence="6" id="KW-0067">ATP-binding</keyword>
<dbReference type="GO" id="GO:0005794">
    <property type="term" value="C:Golgi apparatus"/>
    <property type="evidence" value="ECO:0007669"/>
    <property type="project" value="TreeGrafter"/>
</dbReference>
<dbReference type="GO" id="GO:0004382">
    <property type="term" value="F:GDP phosphatase activity"/>
    <property type="evidence" value="ECO:0007669"/>
    <property type="project" value="UniProtKB-EC"/>
</dbReference>
<keyword evidence="9" id="KW-0812">Transmembrane</keyword>
<evidence type="ECO:0000256" key="7">
    <source>
        <dbReference type="RuleBase" id="RU003833"/>
    </source>
</evidence>
<dbReference type="EC" id="3.6.1.42" evidence="4"/>
<feature type="transmembrane region" description="Helical" evidence="9">
    <location>
        <begin position="92"/>
        <end position="109"/>
    </location>
</feature>
<proteinExistence type="inferred from homology"/>
<keyword evidence="11" id="KW-1185">Reference proteome</keyword>
<dbReference type="AlphaFoldDB" id="A0AAD4DC80"/>
<dbReference type="InterPro" id="IPR000407">
    <property type="entry name" value="GDA1_CD39_NTPase"/>
</dbReference>
<comment type="function">
    <text evidence="3">After transfer of sugars to endogenous macromolecular acceptors, the enzyme converts nucleoside diphosphates to nucleoside monophosphates which in turn exit the Golgi lumen in a coupled antiporter reaction, allowing entry of additional nucleotide sugar from the cytosol.</text>
</comment>
<reference evidence="10" key="1">
    <citation type="journal article" date="2020" name="Fungal Divers.">
        <title>Resolving the Mortierellaceae phylogeny through synthesis of multi-gene phylogenetics and phylogenomics.</title>
        <authorList>
            <person name="Vandepol N."/>
            <person name="Liber J."/>
            <person name="Desiro A."/>
            <person name="Na H."/>
            <person name="Kennedy M."/>
            <person name="Barry K."/>
            <person name="Grigoriev I.V."/>
            <person name="Miller A.N."/>
            <person name="O'Donnell K."/>
            <person name="Stajich J.E."/>
            <person name="Bonito G."/>
        </authorList>
    </citation>
    <scope>NUCLEOTIDE SEQUENCE</scope>
    <source>
        <strain evidence="10">NRRL 28262</strain>
    </source>
</reference>
<evidence type="ECO:0000256" key="1">
    <source>
        <dbReference type="ARBA" id="ARBA00009283"/>
    </source>
</evidence>
<dbReference type="EMBL" id="JAAAIL010000644">
    <property type="protein sequence ID" value="KAG0274149.1"/>
    <property type="molecule type" value="Genomic_DNA"/>
</dbReference>
<keyword evidence="9" id="KW-0472">Membrane</keyword>
<evidence type="ECO:0000256" key="9">
    <source>
        <dbReference type="SAM" id="Phobius"/>
    </source>
</evidence>
<dbReference type="Gene3D" id="3.30.420.40">
    <property type="match status" value="1"/>
</dbReference>
<dbReference type="GO" id="GO:0016020">
    <property type="term" value="C:membrane"/>
    <property type="evidence" value="ECO:0007669"/>
    <property type="project" value="TreeGrafter"/>
</dbReference>
<comment type="caution">
    <text evidence="10">The sequence shown here is derived from an EMBL/GenBank/DDBJ whole genome shotgun (WGS) entry which is preliminary data.</text>
</comment>
<dbReference type="GO" id="GO:0006487">
    <property type="term" value="P:protein N-linked glycosylation"/>
    <property type="evidence" value="ECO:0007669"/>
    <property type="project" value="TreeGrafter"/>
</dbReference>
<accession>A0AAD4DC80</accession>
<dbReference type="PROSITE" id="PS01238">
    <property type="entry name" value="GDA1_CD39_NTPASE"/>
    <property type="match status" value="1"/>
</dbReference>
<dbReference type="Gene3D" id="3.30.420.150">
    <property type="entry name" value="Exopolyphosphatase. Domain 2"/>
    <property type="match status" value="1"/>
</dbReference>
<evidence type="ECO:0000256" key="8">
    <source>
        <dbReference type="SAM" id="MobiDB-lite"/>
    </source>
</evidence>
<evidence type="ECO:0000313" key="10">
    <source>
        <dbReference type="EMBL" id="KAG0274149.1"/>
    </source>
</evidence>
<gene>
    <name evidence="10" type="primary">GDA1_2</name>
    <name evidence="10" type="ORF">BGZ95_010057</name>
</gene>
<feature type="region of interest" description="Disordered" evidence="8">
    <location>
        <begin position="1"/>
        <end position="75"/>
    </location>
</feature>
<keyword evidence="9" id="KW-1133">Transmembrane helix</keyword>
<keyword evidence="2 7" id="KW-0378">Hydrolase</keyword>
<dbReference type="Proteomes" id="UP001194580">
    <property type="component" value="Unassembled WGS sequence"/>
</dbReference>